<reference evidence="3 4" key="1">
    <citation type="submission" date="2018-04" db="EMBL/GenBank/DDBJ databases">
        <title>The genome of golden apple snail Pomacea canaliculata provides insight into stress tolerance and invasive adaptation.</title>
        <authorList>
            <person name="Liu C."/>
            <person name="Liu B."/>
            <person name="Ren Y."/>
            <person name="Zhang Y."/>
            <person name="Wang H."/>
            <person name="Li S."/>
            <person name="Jiang F."/>
            <person name="Yin L."/>
            <person name="Zhang G."/>
            <person name="Qian W."/>
            <person name="Fan W."/>
        </authorList>
    </citation>
    <scope>NUCLEOTIDE SEQUENCE [LARGE SCALE GENOMIC DNA]</scope>
    <source>
        <strain evidence="3">SZHN2017</strain>
        <tissue evidence="3">Muscle</tissue>
    </source>
</reference>
<evidence type="ECO:0000259" key="2">
    <source>
        <dbReference type="Pfam" id="PF13383"/>
    </source>
</evidence>
<dbReference type="Pfam" id="PF13383">
    <property type="entry name" value="Methyltransf_22"/>
    <property type="match status" value="1"/>
</dbReference>
<feature type="transmembrane region" description="Helical" evidence="1">
    <location>
        <begin position="7"/>
        <end position="28"/>
    </location>
</feature>
<evidence type="ECO:0000256" key="1">
    <source>
        <dbReference type="SAM" id="Phobius"/>
    </source>
</evidence>
<dbReference type="OrthoDB" id="10006218at2759"/>
<keyword evidence="1" id="KW-0472">Membrane</keyword>
<dbReference type="Proteomes" id="UP000245119">
    <property type="component" value="Linkage Group LG2"/>
</dbReference>
<name>A0A2T7PRN4_POMCA</name>
<comment type="caution">
    <text evidence="3">The sequence shown here is derived from an EMBL/GenBank/DDBJ whole genome shotgun (WGS) entry which is preliminary data.</text>
</comment>
<dbReference type="PANTHER" id="PTHR32026:SF10">
    <property type="entry name" value="METHYLTRANSFERASE-LIKE PROTEIN 24-RELATED"/>
    <property type="match status" value="1"/>
</dbReference>
<protein>
    <recommendedName>
        <fullName evidence="2">Methyltransferase domain-containing protein</fullName>
    </recommendedName>
</protein>
<dbReference type="InterPro" id="IPR025714">
    <property type="entry name" value="Methyltranfer_dom"/>
</dbReference>
<gene>
    <name evidence="3" type="ORF">C0Q70_03045</name>
</gene>
<evidence type="ECO:0000313" key="3">
    <source>
        <dbReference type="EMBL" id="PVD36075.1"/>
    </source>
</evidence>
<dbReference type="EMBL" id="PZQS01000002">
    <property type="protein sequence ID" value="PVD36075.1"/>
    <property type="molecule type" value="Genomic_DNA"/>
</dbReference>
<proteinExistence type="predicted"/>
<sequence>MRLKTRAILVYFSIVCFGSVFFGLYFIFTPAYETKQKKGIDFAAKDKWSHLLHKQPSVLDAKHYNELRRPDLALGWAEKGNADRSNIWEDKKIGSENAEIVLPEKDMLYTMSWEEIAFLYHKYTKQIQINCQDIVRLGRVTDGGWEVCDDSSYRPSAPCLVYSFGTVGDDFSFDDAVARRYKCEVHSFDPSMNVKDYQRDSTVYFHQLGLADFTGETSDGWKMSTFADIRKHFHHEGKPLSILKLDIEEWEWKVLPSLLKSGYLNDTSQLLMELHQCEGCSRYNPAQVDKEATQERYILALQILKDLYDLGFRIFWEHQNLACSYISKFALAERSGCCELHMVQSRLLGKKKV</sequence>
<keyword evidence="1" id="KW-1133">Transmembrane helix</keyword>
<keyword evidence="4" id="KW-1185">Reference proteome</keyword>
<dbReference type="PANTHER" id="PTHR32026">
    <property type="entry name" value="METHYLTRANSFERASE-LIKE PROTEIN 24"/>
    <property type="match status" value="1"/>
</dbReference>
<dbReference type="AlphaFoldDB" id="A0A2T7PRN4"/>
<organism evidence="3 4">
    <name type="scientific">Pomacea canaliculata</name>
    <name type="common">Golden apple snail</name>
    <dbReference type="NCBI Taxonomy" id="400727"/>
    <lineage>
        <taxon>Eukaryota</taxon>
        <taxon>Metazoa</taxon>
        <taxon>Spiralia</taxon>
        <taxon>Lophotrochozoa</taxon>
        <taxon>Mollusca</taxon>
        <taxon>Gastropoda</taxon>
        <taxon>Caenogastropoda</taxon>
        <taxon>Architaenioglossa</taxon>
        <taxon>Ampullarioidea</taxon>
        <taxon>Ampullariidae</taxon>
        <taxon>Pomacea</taxon>
    </lineage>
</organism>
<accession>A0A2T7PRN4</accession>
<evidence type="ECO:0000313" key="4">
    <source>
        <dbReference type="Proteomes" id="UP000245119"/>
    </source>
</evidence>
<feature type="domain" description="Methyltransferase" evidence="2">
    <location>
        <begin position="112"/>
        <end position="282"/>
    </location>
</feature>
<dbReference type="InterPro" id="IPR026913">
    <property type="entry name" value="METTL24"/>
</dbReference>
<keyword evidence="1" id="KW-0812">Transmembrane</keyword>